<dbReference type="AlphaFoldDB" id="A0A0B7BJV2"/>
<name>A0A0B7BJV2_9EUPU</name>
<protein>
    <submittedName>
        <fullName evidence="1">Uncharacterized protein</fullName>
    </submittedName>
</protein>
<reference evidence="1" key="1">
    <citation type="submission" date="2014-12" db="EMBL/GenBank/DDBJ databases">
        <title>Insight into the proteome of Arion vulgaris.</title>
        <authorList>
            <person name="Aradska J."/>
            <person name="Bulat T."/>
            <person name="Smidak R."/>
            <person name="Sarate P."/>
            <person name="Gangsoo J."/>
            <person name="Sialana F."/>
            <person name="Bilban M."/>
            <person name="Lubec G."/>
        </authorList>
    </citation>
    <scope>NUCLEOTIDE SEQUENCE</scope>
    <source>
        <tissue evidence="1">Skin</tissue>
    </source>
</reference>
<gene>
    <name evidence="1" type="primary">ORF188146</name>
</gene>
<proteinExistence type="predicted"/>
<organism evidence="1">
    <name type="scientific">Arion vulgaris</name>
    <dbReference type="NCBI Taxonomy" id="1028688"/>
    <lineage>
        <taxon>Eukaryota</taxon>
        <taxon>Metazoa</taxon>
        <taxon>Spiralia</taxon>
        <taxon>Lophotrochozoa</taxon>
        <taxon>Mollusca</taxon>
        <taxon>Gastropoda</taxon>
        <taxon>Heterobranchia</taxon>
        <taxon>Euthyneura</taxon>
        <taxon>Panpulmonata</taxon>
        <taxon>Eupulmonata</taxon>
        <taxon>Stylommatophora</taxon>
        <taxon>Helicina</taxon>
        <taxon>Arionoidea</taxon>
        <taxon>Arionidae</taxon>
        <taxon>Arion</taxon>
    </lineage>
</organism>
<sequence>MLRCHVCSSGASELCLLPDKSSLCVILVDQEIEDVTFLFSYSNVELSFLH</sequence>
<dbReference type="EMBL" id="HACG01045555">
    <property type="protein sequence ID" value="CEK92420.1"/>
    <property type="molecule type" value="Transcribed_RNA"/>
</dbReference>
<accession>A0A0B7BJV2</accession>
<evidence type="ECO:0000313" key="1">
    <source>
        <dbReference type="EMBL" id="CEK92420.1"/>
    </source>
</evidence>